<accession>A0A0C2WK65</accession>
<evidence type="ECO:0000313" key="3">
    <source>
        <dbReference type="Proteomes" id="UP000054549"/>
    </source>
</evidence>
<dbReference type="Proteomes" id="UP000054549">
    <property type="component" value="Unassembled WGS sequence"/>
</dbReference>
<dbReference type="AlphaFoldDB" id="A0A0C2WK65"/>
<gene>
    <name evidence="2" type="ORF">M378DRAFT_169001</name>
    <name evidence="1" type="ORF">M378DRAFT_172585</name>
</gene>
<protein>
    <submittedName>
        <fullName evidence="1">Uncharacterized protein</fullName>
    </submittedName>
</protein>
<reference evidence="1 3" key="1">
    <citation type="submission" date="2014-04" db="EMBL/GenBank/DDBJ databases">
        <title>Evolutionary Origins and Diversification of the Mycorrhizal Mutualists.</title>
        <authorList>
            <consortium name="DOE Joint Genome Institute"/>
            <consortium name="Mycorrhizal Genomics Consortium"/>
            <person name="Kohler A."/>
            <person name="Kuo A."/>
            <person name="Nagy L.G."/>
            <person name="Floudas D."/>
            <person name="Copeland A."/>
            <person name="Barry K.W."/>
            <person name="Cichocki N."/>
            <person name="Veneault-Fourrey C."/>
            <person name="LaButti K."/>
            <person name="Lindquist E.A."/>
            <person name="Lipzen A."/>
            <person name="Lundell T."/>
            <person name="Morin E."/>
            <person name="Murat C."/>
            <person name="Riley R."/>
            <person name="Ohm R."/>
            <person name="Sun H."/>
            <person name="Tunlid A."/>
            <person name="Henrissat B."/>
            <person name="Grigoriev I.V."/>
            <person name="Hibbett D.S."/>
            <person name="Martin F."/>
        </authorList>
    </citation>
    <scope>NUCLEOTIDE SEQUENCE [LARGE SCALE GENOMIC DNA]</scope>
    <source>
        <strain evidence="1 3">Koide BX008</strain>
    </source>
</reference>
<sequence>MLPLQSANPRAPTVRTILALLGTFGIFPSTTSLSALQMPASTTICPTTYPGPIAEYPTRSGIAERHERCPCGRGRASETIVARSLGGL</sequence>
<name>A0A0C2WK65_AMAMK</name>
<proteinExistence type="predicted"/>
<evidence type="ECO:0000313" key="2">
    <source>
        <dbReference type="EMBL" id="KIL59721.1"/>
    </source>
</evidence>
<dbReference type="EMBL" id="KN818415">
    <property type="protein sequence ID" value="KIL56548.1"/>
    <property type="molecule type" value="Genomic_DNA"/>
</dbReference>
<evidence type="ECO:0000313" key="1">
    <source>
        <dbReference type="EMBL" id="KIL56548.1"/>
    </source>
</evidence>
<dbReference type="HOGENOM" id="CLU_2468568_0_0_1"/>
<keyword evidence="3" id="KW-1185">Reference proteome</keyword>
<organism evidence="1 3">
    <name type="scientific">Amanita muscaria (strain Koide BX008)</name>
    <dbReference type="NCBI Taxonomy" id="946122"/>
    <lineage>
        <taxon>Eukaryota</taxon>
        <taxon>Fungi</taxon>
        <taxon>Dikarya</taxon>
        <taxon>Basidiomycota</taxon>
        <taxon>Agaricomycotina</taxon>
        <taxon>Agaricomycetes</taxon>
        <taxon>Agaricomycetidae</taxon>
        <taxon>Agaricales</taxon>
        <taxon>Pluteineae</taxon>
        <taxon>Amanitaceae</taxon>
        <taxon>Amanita</taxon>
    </lineage>
</organism>
<dbReference type="EMBL" id="KN818311">
    <property type="protein sequence ID" value="KIL59721.1"/>
    <property type="molecule type" value="Genomic_DNA"/>
</dbReference>